<dbReference type="Gene3D" id="2.60.120.10">
    <property type="entry name" value="Jelly Rolls"/>
    <property type="match status" value="1"/>
</dbReference>
<dbReference type="EMBL" id="JAATJM010000001">
    <property type="protein sequence ID" value="NJC40373.1"/>
    <property type="molecule type" value="Genomic_DNA"/>
</dbReference>
<keyword evidence="1" id="KW-0805">Transcription regulation</keyword>
<evidence type="ECO:0000313" key="6">
    <source>
        <dbReference type="Proteomes" id="UP000587415"/>
    </source>
</evidence>
<dbReference type="Gene3D" id="1.10.10.10">
    <property type="entry name" value="Winged helix-like DNA-binding domain superfamily/Winged helix DNA-binding domain"/>
    <property type="match status" value="1"/>
</dbReference>
<dbReference type="GO" id="GO:0005829">
    <property type="term" value="C:cytosol"/>
    <property type="evidence" value="ECO:0007669"/>
    <property type="project" value="TreeGrafter"/>
</dbReference>
<protein>
    <submittedName>
        <fullName evidence="5">CRP-like cAMP-binding protein</fullName>
    </submittedName>
</protein>
<dbReference type="InterPro" id="IPR000595">
    <property type="entry name" value="cNMP-bd_dom"/>
</dbReference>
<evidence type="ECO:0000256" key="2">
    <source>
        <dbReference type="ARBA" id="ARBA00023125"/>
    </source>
</evidence>
<keyword evidence="2" id="KW-0238">DNA-binding</keyword>
<evidence type="ECO:0000256" key="1">
    <source>
        <dbReference type="ARBA" id="ARBA00023015"/>
    </source>
</evidence>
<dbReference type="SUPFAM" id="SSF51206">
    <property type="entry name" value="cAMP-binding domain-like"/>
    <property type="match status" value="1"/>
</dbReference>
<dbReference type="InterPro" id="IPR050397">
    <property type="entry name" value="Env_Response_Regulators"/>
</dbReference>
<keyword evidence="3" id="KW-0804">Transcription</keyword>
<gene>
    <name evidence="5" type="ORF">GGQ87_000631</name>
</gene>
<sequence length="234" mass="25587">MRSATLRNHLLDRLSPEDRDAVLSASTRFEFELGHVFAQAGDAVAHVHFVLSGIISGVADMEDGRTVETFMVGREGVTTPGAVNVPVRTYSRLTGQSPGETLRIEVSRLKALADERPNLREVVALYAAGLQGELEQSGACNALHRSDQRFAKWLLRCHDRIDGDTLHLTQEYLASLLGSQRTTVNEAAQGLQKAGAISYSRGRVTILDRAALERAACECYTNGRRSSLDIPNPE</sequence>
<evidence type="ECO:0000259" key="4">
    <source>
        <dbReference type="SMART" id="SM00419"/>
    </source>
</evidence>
<evidence type="ECO:0000256" key="3">
    <source>
        <dbReference type="ARBA" id="ARBA00023163"/>
    </source>
</evidence>
<reference evidence="5 6" key="1">
    <citation type="submission" date="2020-03" db="EMBL/GenBank/DDBJ databases">
        <title>Genomic Encyclopedia of Type Strains, Phase IV (KMG-IV): sequencing the most valuable type-strain genomes for metagenomic binning, comparative biology and taxonomic classification.</title>
        <authorList>
            <person name="Goeker M."/>
        </authorList>
    </citation>
    <scope>NUCLEOTIDE SEQUENCE [LARGE SCALE GENOMIC DNA]</scope>
    <source>
        <strain evidence="5 6">DSM 4736</strain>
    </source>
</reference>
<dbReference type="GO" id="GO:0003677">
    <property type="term" value="F:DNA binding"/>
    <property type="evidence" value="ECO:0007669"/>
    <property type="project" value="UniProtKB-KW"/>
</dbReference>
<organism evidence="5 6">
    <name type="scientific">Brevundimonas alba</name>
    <dbReference type="NCBI Taxonomy" id="74314"/>
    <lineage>
        <taxon>Bacteria</taxon>
        <taxon>Pseudomonadati</taxon>
        <taxon>Pseudomonadota</taxon>
        <taxon>Alphaproteobacteria</taxon>
        <taxon>Caulobacterales</taxon>
        <taxon>Caulobacteraceae</taxon>
        <taxon>Brevundimonas</taxon>
    </lineage>
</organism>
<dbReference type="PANTHER" id="PTHR24567:SF74">
    <property type="entry name" value="HTH-TYPE TRANSCRIPTIONAL REGULATOR ARCR"/>
    <property type="match status" value="1"/>
</dbReference>
<dbReference type="SUPFAM" id="SSF46785">
    <property type="entry name" value="Winged helix' DNA-binding domain"/>
    <property type="match status" value="1"/>
</dbReference>
<accession>A0A7X6BLV9</accession>
<dbReference type="RefSeq" id="WP_168045259.1">
    <property type="nucleotide sequence ID" value="NZ_JAATJM010000001.1"/>
</dbReference>
<dbReference type="InterPro" id="IPR018490">
    <property type="entry name" value="cNMP-bd_dom_sf"/>
</dbReference>
<dbReference type="InterPro" id="IPR012318">
    <property type="entry name" value="HTH_CRP"/>
</dbReference>
<dbReference type="SMART" id="SM00419">
    <property type="entry name" value="HTH_CRP"/>
    <property type="match status" value="1"/>
</dbReference>
<dbReference type="Pfam" id="PF13545">
    <property type="entry name" value="HTH_Crp_2"/>
    <property type="match status" value="1"/>
</dbReference>
<feature type="domain" description="HTH crp-type" evidence="4">
    <location>
        <begin position="160"/>
        <end position="208"/>
    </location>
</feature>
<dbReference type="GO" id="GO:0003700">
    <property type="term" value="F:DNA-binding transcription factor activity"/>
    <property type="evidence" value="ECO:0007669"/>
    <property type="project" value="TreeGrafter"/>
</dbReference>
<dbReference type="PANTHER" id="PTHR24567">
    <property type="entry name" value="CRP FAMILY TRANSCRIPTIONAL REGULATORY PROTEIN"/>
    <property type="match status" value="1"/>
</dbReference>
<dbReference type="Proteomes" id="UP000587415">
    <property type="component" value="Unassembled WGS sequence"/>
</dbReference>
<dbReference type="InterPro" id="IPR036390">
    <property type="entry name" value="WH_DNA-bd_sf"/>
</dbReference>
<keyword evidence="6" id="KW-1185">Reference proteome</keyword>
<dbReference type="AlphaFoldDB" id="A0A7X6BLV9"/>
<comment type="caution">
    <text evidence="5">The sequence shown here is derived from an EMBL/GenBank/DDBJ whole genome shotgun (WGS) entry which is preliminary data.</text>
</comment>
<evidence type="ECO:0000313" key="5">
    <source>
        <dbReference type="EMBL" id="NJC40373.1"/>
    </source>
</evidence>
<name>A0A7X6BLV9_9CAUL</name>
<dbReference type="CDD" id="cd00038">
    <property type="entry name" value="CAP_ED"/>
    <property type="match status" value="1"/>
</dbReference>
<proteinExistence type="predicted"/>
<dbReference type="InterPro" id="IPR014710">
    <property type="entry name" value="RmlC-like_jellyroll"/>
</dbReference>
<dbReference type="InterPro" id="IPR036388">
    <property type="entry name" value="WH-like_DNA-bd_sf"/>
</dbReference>